<evidence type="ECO:0000256" key="5">
    <source>
        <dbReference type="ARBA" id="ARBA00023316"/>
    </source>
</evidence>
<dbReference type="GO" id="GO:0016787">
    <property type="term" value="F:hydrolase activity"/>
    <property type="evidence" value="ECO:0007669"/>
    <property type="project" value="UniProtKB-KW"/>
</dbReference>
<protein>
    <recommendedName>
        <fullName evidence="6">Pectin acetylesterase</fullName>
        <ecNumber evidence="6">3.1.1.-</ecNumber>
    </recommendedName>
</protein>
<comment type="caution">
    <text evidence="7">The sequence shown here is derived from an EMBL/GenBank/DDBJ whole genome shotgun (WGS) entry which is preliminary data.</text>
</comment>
<name>A0AAN8ZJH1_9MAGN</name>
<evidence type="ECO:0000313" key="8">
    <source>
        <dbReference type="Proteomes" id="UP001370490"/>
    </source>
</evidence>
<gene>
    <name evidence="7" type="ORF">RJ641_024766</name>
</gene>
<evidence type="ECO:0000256" key="3">
    <source>
        <dbReference type="ARBA" id="ARBA00005784"/>
    </source>
</evidence>
<organism evidence="7 8">
    <name type="scientific">Dillenia turbinata</name>
    <dbReference type="NCBI Taxonomy" id="194707"/>
    <lineage>
        <taxon>Eukaryota</taxon>
        <taxon>Viridiplantae</taxon>
        <taxon>Streptophyta</taxon>
        <taxon>Embryophyta</taxon>
        <taxon>Tracheophyta</taxon>
        <taxon>Spermatophyta</taxon>
        <taxon>Magnoliopsida</taxon>
        <taxon>eudicotyledons</taxon>
        <taxon>Gunneridae</taxon>
        <taxon>Pentapetalae</taxon>
        <taxon>Dilleniales</taxon>
        <taxon>Dilleniaceae</taxon>
        <taxon>Dillenia</taxon>
    </lineage>
</organism>
<evidence type="ECO:0000256" key="1">
    <source>
        <dbReference type="ARBA" id="ARBA00003534"/>
    </source>
</evidence>
<evidence type="ECO:0000256" key="4">
    <source>
        <dbReference type="ARBA" id="ARBA00022512"/>
    </source>
</evidence>
<dbReference type="PANTHER" id="PTHR21562:SF83">
    <property type="entry name" value="PECTIN ACETYLESTERASE 4"/>
    <property type="match status" value="1"/>
</dbReference>
<comment type="subcellular location">
    <subcellularLocation>
        <location evidence="2 6">Secreted</location>
        <location evidence="2 6">Cell wall</location>
    </subcellularLocation>
</comment>
<proteinExistence type="inferred from homology"/>
<evidence type="ECO:0000256" key="6">
    <source>
        <dbReference type="RuleBase" id="RU363114"/>
    </source>
</evidence>
<evidence type="ECO:0000313" key="7">
    <source>
        <dbReference type="EMBL" id="KAK6943664.1"/>
    </source>
</evidence>
<dbReference type="InterPro" id="IPR004963">
    <property type="entry name" value="PAE/NOTUM"/>
</dbReference>
<comment type="function">
    <text evidence="1 6">Hydrolyzes acetyl esters in homogalacturonan regions of pectin. In type I primary cell wall, galacturonic acid residues of pectin can be acetylated at the O-2 and O-3 positions. Decreasing the degree of acetylation of pectin gels in vitro alters their physical properties.</text>
</comment>
<accession>A0AAN8ZJH1</accession>
<dbReference type="Proteomes" id="UP001370490">
    <property type="component" value="Unassembled WGS sequence"/>
</dbReference>
<keyword evidence="6" id="KW-0378">Hydrolase</keyword>
<evidence type="ECO:0000256" key="2">
    <source>
        <dbReference type="ARBA" id="ARBA00004191"/>
    </source>
</evidence>
<reference evidence="7 8" key="1">
    <citation type="submission" date="2023-12" db="EMBL/GenBank/DDBJ databases">
        <title>A high-quality genome assembly for Dillenia turbinata (Dilleniales).</title>
        <authorList>
            <person name="Chanderbali A."/>
        </authorList>
    </citation>
    <scope>NUCLEOTIDE SEQUENCE [LARGE SCALE GENOMIC DNA]</scope>
    <source>
        <strain evidence="7">LSX21</strain>
        <tissue evidence="7">Leaf</tissue>
    </source>
</reference>
<keyword evidence="4 6" id="KW-0134">Cell wall</keyword>
<dbReference type="GO" id="GO:0071555">
    <property type="term" value="P:cell wall organization"/>
    <property type="evidence" value="ECO:0007669"/>
    <property type="project" value="UniProtKB-KW"/>
</dbReference>
<comment type="similarity">
    <text evidence="3 6">Belongs to the pectinacetylesterase family.</text>
</comment>
<keyword evidence="5 6" id="KW-0961">Cell wall biogenesis/degradation</keyword>
<dbReference type="PANTHER" id="PTHR21562">
    <property type="entry name" value="NOTUM-RELATED"/>
    <property type="match status" value="1"/>
</dbReference>
<sequence length="101" mass="11786">MQKGIHRCSPKQLETLEDFRNFLPEKLSEFLQNKEGGMFINSCFAHCQTWLADTWHSQSSPKIQNKIIAESVGDWYFSRNAVKLMYCPCPCDPTCYHMDFS</sequence>
<keyword evidence="8" id="KW-1185">Reference proteome</keyword>
<keyword evidence="6" id="KW-0964">Secreted</keyword>
<dbReference type="EC" id="3.1.1.-" evidence="6"/>
<dbReference type="Pfam" id="PF03283">
    <property type="entry name" value="PAE"/>
    <property type="match status" value="1"/>
</dbReference>
<dbReference type="EMBL" id="JBAMMX010000003">
    <property type="protein sequence ID" value="KAK6943664.1"/>
    <property type="molecule type" value="Genomic_DNA"/>
</dbReference>
<dbReference type="AlphaFoldDB" id="A0AAN8ZJH1"/>